<accession>A0AAN8DDF7</accession>
<dbReference type="AlphaFoldDB" id="A0AAN8DDF7"/>
<organism evidence="1 2">
    <name type="scientific">Champsocephalus gunnari</name>
    <name type="common">Mackerel icefish</name>
    <dbReference type="NCBI Taxonomy" id="52237"/>
    <lineage>
        <taxon>Eukaryota</taxon>
        <taxon>Metazoa</taxon>
        <taxon>Chordata</taxon>
        <taxon>Craniata</taxon>
        <taxon>Vertebrata</taxon>
        <taxon>Euteleostomi</taxon>
        <taxon>Actinopterygii</taxon>
        <taxon>Neopterygii</taxon>
        <taxon>Teleostei</taxon>
        <taxon>Neoteleostei</taxon>
        <taxon>Acanthomorphata</taxon>
        <taxon>Eupercaria</taxon>
        <taxon>Perciformes</taxon>
        <taxon>Notothenioidei</taxon>
        <taxon>Channichthyidae</taxon>
        <taxon>Champsocephalus</taxon>
    </lineage>
</organism>
<dbReference type="Proteomes" id="UP001331515">
    <property type="component" value="Unassembled WGS sequence"/>
</dbReference>
<evidence type="ECO:0000313" key="1">
    <source>
        <dbReference type="EMBL" id="KAK5920102.1"/>
    </source>
</evidence>
<gene>
    <name evidence="1" type="ORF">CgunFtcFv8_023942</name>
</gene>
<protein>
    <submittedName>
        <fullName evidence="1">Uncharacterized protein</fullName>
    </submittedName>
</protein>
<proteinExistence type="predicted"/>
<dbReference type="EMBL" id="JAURVH010001524">
    <property type="protein sequence ID" value="KAK5920102.1"/>
    <property type="molecule type" value="Genomic_DNA"/>
</dbReference>
<sequence>MALRRAVMRVVVVWEPDIVMSCMGTVRTVRTMTNVDEPEMAIEVTEVLMGQKQPTIPIISGITTPVTQPTSGSPAYTVAF</sequence>
<evidence type="ECO:0000313" key="2">
    <source>
        <dbReference type="Proteomes" id="UP001331515"/>
    </source>
</evidence>
<reference evidence="1 2" key="1">
    <citation type="journal article" date="2023" name="Mol. Biol. Evol.">
        <title>Genomics of Secondarily Temperate Adaptation in the Only Non-Antarctic Icefish.</title>
        <authorList>
            <person name="Rivera-Colon A.G."/>
            <person name="Rayamajhi N."/>
            <person name="Minhas B.F."/>
            <person name="Madrigal G."/>
            <person name="Bilyk K.T."/>
            <person name="Yoon V."/>
            <person name="Hune M."/>
            <person name="Gregory S."/>
            <person name="Cheng C.H.C."/>
            <person name="Catchen J.M."/>
        </authorList>
    </citation>
    <scope>NUCLEOTIDE SEQUENCE [LARGE SCALE GENOMIC DNA]</scope>
    <source>
        <tissue evidence="1">White muscle</tissue>
    </source>
</reference>
<keyword evidence="2" id="KW-1185">Reference proteome</keyword>
<name>A0AAN8DDF7_CHAGU</name>
<comment type="caution">
    <text evidence="1">The sequence shown here is derived from an EMBL/GenBank/DDBJ whole genome shotgun (WGS) entry which is preliminary data.</text>
</comment>